<dbReference type="Gene3D" id="1.20.5.1930">
    <property type="match status" value="1"/>
</dbReference>
<keyword evidence="7" id="KW-0067">ATP-binding</keyword>
<keyword evidence="9" id="KW-0812">Transmembrane</keyword>
<evidence type="ECO:0000313" key="11">
    <source>
        <dbReference type="EMBL" id="MXV49811.1"/>
    </source>
</evidence>
<evidence type="ECO:0000256" key="2">
    <source>
        <dbReference type="ARBA" id="ARBA00012438"/>
    </source>
</evidence>
<dbReference type="EC" id="2.7.13.3" evidence="2"/>
<dbReference type="Proteomes" id="UP000466586">
    <property type="component" value="Unassembled WGS sequence"/>
</dbReference>
<feature type="domain" description="Histidine kinase/HSP90-like ATPase" evidence="10">
    <location>
        <begin position="174"/>
        <end position="266"/>
    </location>
</feature>
<evidence type="ECO:0000256" key="9">
    <source>
        <dbReference type="SAM" id="Phobius"/>
    </source>
</evidence>
<proteinExistence type="predicted"/>
<dbReference type="GO" id="GO:0046983">
    <property type="term" value="F:protein dimerization activity"/>
    <property type="evidence" value="ECO:0007669"/>
    <property type="project" value="InterPro"/>
</dbReference>
<dbReference type="AlphaFoldDB" id="A0A7K1Y5X6"/>
<organism evidence="11 12">
    <name type="scientific">Hufsiella arboris</name>
    <dbReference type="NCBI Taxonomy" id="2695275"/>
    <lineage>
        <taxon>Bacteria</taxon>
        <taxon>Pseudomonadati</taxon>
        <taxon>Bacteroidota</taxon>
        <taxon>Sphingobacteriia</taxon>
        <taxon>Sphingobacteriales</taxon>
        <taxon>Sphingobacteriaceae</taxon>
        <taxon>Hufsiella</taxon>
    </lineage>
</organism>
<evidence type="ECO:0000256" key="6">
    <source>
        <dbReference type="ARBA" id="ARBA00022777"/>
    </source>
</evidence>
<dbReference type="PANTHER" id="PTHR24421">
    <property type="entry name" value="NITRATE/NITRITE SENSOR PROTEIN NARX-RELATED"/>
    <property type="match status" value="1"/>
</dbReference>
<dbReference type="InterPro" id="IPR011712">
    <property type="entry name" value="Sig_transdc_His_kin_sub3_dim/P"/>
</dbReference>
<gene>
    <name evidence="11" type="ORF">GS399_02430</name>
</gene>
<dbReference type="InterPro" id="IPR050482">
    <property type="entry name" value="Sensor_HK_TwoCompSys"/>
</dbReference>
<dbReference type="CDD" id="cd16917">
    <property type="entry name" value="HATPase_UhpB-NarQ-NarX-like"/>
    <property type="match status" value="1"/>
</dbReference>
<feature type="transmembrane region" description="Helical" evidence="9">
    <location>
        <begin position="14"/>
        <end position="39"/>
    </location>
</feature>
<sequence length="272" mass="30565">MAAGSASPNNDPDFLLILLVTTVVIFVFVAFIVTILFLYQRRYFTHQKAISQLKQNFQQELLQTQLEIQEETFRNISEELHDNIGQVLSFVKLTLNSYSVTKAEQREGKVQECSDLVANVITDVRDLSKSLSTDFISRLGLGGMIEREAERLNRSGLIHTSVTTEGEVFELNQQSELILFRVFQEAINNTLKHARAKRLTIALKYSPDLFTLTVGDDGKGFDTATETLGSGLTNIRNRAALIGAETHIISQVNQGCIIEILFNPQKHQLYAQ</sequence>
<evidence type="ECO:0000256" key="1">
    <source>
        <dbReference type="ARBA" id="ARBA00000085"/>
    </source>
</evidence>
<keyword evidence="12" id="KW-1185">Reference proteome</keyword>
<dbReference type="RefSeq" id="WP_160842977.1">
    <property type="nucleotide sequence ID" value="NZ_WVHT01000001.1"/>
</dbReference>
<name>A0A7K1Y5X6_9SPHI</name>
<keyword evidence="9" id="KW-0472">Membrane</keyword>
<dbReference type="Gene3D" id="3.30.565.10">
    <property type="entry name" value="Histidine kinase-like ATPase, C-terminal domain"/>
    <property type="match status" value="1"/>
</dbReference>
<dbReference type="SMART" id="SM00387">
    <property type="entry name" value="HATPase_c"/>
    <property type="match status" value="1"/>
</dbReference>
<protein>
    <recommendedName>
        <fullName evidence="2">histidine kinase</fullName>
        <ecNumber evidence="2">2.7.13.3</ecNumber>
    </recommendedName>
</protein>
<dbReference type="InterPro" id="IPR036890">
    <property type="entry name" value="HATPase_C_sf"/>
</dbReference>
<evidence type="ECO:0000256" key="4">
    <source>
        <dbReference type="ARBA" id="ARBA00022679"/>
    </source>
</evidence>
<keyword evidence="9" id="KW-1133">Transmembrane helix</keyword>
<keyword evidence="3" id="KW-0597">Phosphoprotein</keyword>
<evidence type="ECO:0000259" key="10">
    <source>
        <dbReference type="SMART" id="SM00387"/>
    </source>
</evidence>
<dbReference type="SUPFAM" id="SSF55874">
    <property type="entry name" value="ATPase domain of HSP90 chaperone/DNA topoisomerase II/histidine kinase"/>
    <property type="match status" value="1"/>
</dbReference>
<evidence type="ECO:0000256" key="5">
    <source>
        <dbReference type="ARBA" id="ARBA00022741"/>
    </source>
</evidence>
<accession>A0A7K1Y5X6</accession>
<keyword evidence="8" id="KW-0902">Two-component regulatory system</keyword>
<keyword evidence="6 11" id="KW-0418">Kinase</keyword>
<reference evidence="11 12" key="1">
    <citation type="submission" date="2019-11" db="EMBL/GenBank/DDBJ databases">
        <title>Pedobacter sp. HMF7647 Genome sequencing and assembly.</title>
        <authorList>
            <person name="Kang H."/>
            <person name="Kim H."/>
            <person name="Joh K."/>
        </authorList>
    </citation>
    <scope>NUCLEOTIDE SEQUENCE [LARGE SCALE GENOMIC DNA]</scope>
    <source>
        <strain evidence="11 12">HMF7647</strain>
    </source>
</reference>
<keyword evidence="5" id="KW-0547">Nucleotide-binding</keyword>
<evidence type="ECO:0000256" key="7">
    <source>
        <dbReference type="ARBA" id="ARBA00022840"/>
    </source>
</evidence>
<dbReference type="GO" id="GO:0005524">
    <property type="term" value="F:ATP binding"/>
    <property type="evidence" value="ECO:0007669"/>
    <property type="project" value="UniProtKB-KW"/>
</dbReference>
<keyword evidence="4" id="KW-0808">Transferase</keyword>
<evidence type="ECO:0000313" key="12">
    <source>
        <dbReference type="Proteomes" id="UP000466586"/>
    </source>
</evidence>
<dbReference type="GO" id="GO:0000155">
    <property type="term" value="F:phosphorelay sensor kinase activity"/>
    <property type="evidence" value="ECO:0007669"/>
    <property type="project" value="InterPro"/>
</dbReference>
<dbReference type="EMBL" id="WVHT01000001">
    <property type="protein sequence ID" value="MXV49811.1"/>
    <property type="molecule type" value="Genomic_DNA"/>
</dbReference>
<comment type="catalytic activity">
    <reaction evidence="1">
        <text>ATP + protein L-histidine = ADP + protein N-phospho-L-histidine.</text>
        <dbReference type="EC" id="2.7.13.3"/>
    </reaction>
</comment>
<dbReference type="InterPro" id="IPR003594">
    <property type="entry name" value="HATPase_dom"/>
</dbReference>
<dbReference type="Pfam" id="PF02518">
    <property type="entry name" value="HATPase_c"/>
    <property type="match status" value="1"/>
</dbReference>
<dbReference type="PANTHER" id="PTHR24421:SF10">
    <property type="entry name" value="NITRATE_NITRITE SENSOR PROTEIN NARQ"/>
    <property type="match status" value="1"/>
</dbReference>
<dbReference type="Pfam" id="PF07730">
    <property type="entry name" value="HisKA_3"/>
    <property type="match status" value="1"/>
</dbReference>
<evidence type="ECO:0000256" key="8">
    <source>
        <dbReference type="ARBA" id="ARBA00023012"/>
    </source>
</evidence>
<evidence type="ECO:0000256" key="3">
    <source>
        <dbReference type="ARBA" id="ARBA00022553"/>
    </source>
</evidence>
<comment type="caution">
    <text evidence="11">The sequence shown here is derived from an EMBL/GenBank/DDBJ whole genome shotgun (WGS) entry which is preliminary data.</text>
</comment>
<dbReference type="GO" id="GO:0016020">
    <property type="term" value="C:membrane"/>
    <property type="evidence" value="ECO:0007669"/>
    <property type="project" value="InterPro"/>
</dbReference>